<dbReference type="SMART" id="SM00320">
    <property type="entry name" value="WD40"/>
    <property type="match status" value="5"/>
</dbReference>
<evidence type="ECO:0000256" key="14">
    <source>
        <dbReference type="ARBA" id="ARBA00032920"/>
    </source>
</evidence>
<feature type="repeat" description="WD" evidence="15">
    <location>
        <begin position="196"/>
        <end position="239"/>
    </location>
</feature>
<evidence type="ECO:0000256" key="15">
    <source>
        <dbReference type="PROSITE-ProRule" id="PRU00221"/>
    </source>
</evidence>
<dbReference type="InterPro" id="IPR001680">
    <property type="entry name" value="WD40_rpt"/>
</dbReference>
<keyword evidence="19" id="KW-1185">Reference proteome</keyword>
<dbReference type="CDD" id="cd00200">
    <property type="entry name" value="WD40"/>
    <property type="match status" value="1"/>
</dbReference>
<keyword evidence="7" id="KW-0677">Repeat</keyword>
<dbReference type="OrthoDB" id="2150324at2759"/>
<dbReference type="GO" id="GO:0006891">
    <property type="term" value="P:intra-Golgi vesicle-mediated transport"/>
    <property type="evidence" value="ECO:0007669"/>
    <property type="project" value="TreeGrafter"/>
</dbReference>
<reference evidence="18 19" key="1">
    <citation type="journal article" date="2019" name="Commun. Biol.">
        <title>The bagworm genome reveals a unique fibroin gene that provides high tensile strength.</title>
        <authorList>
            <person name="Kono N."/>
            <person name="Nakamura H."/>
            <person name="Ohtoshi R."/>
            <person name="Tomita M."/>
            <person name="Numata K."/>
            <person name="Arakawa K."/>
        </authorList>
    </citation>
    <scope>NUCLEOTIDE SEQUENCE [LARGE SCALE GENOMIC DNA]</scope>
</reference>
<dbReference type="InterPro" id="IPR050844">
    <property type="entry name" value="Coatomer_complex_subunit"/>
</dbReference>
<evidence type="ECO:0000313" key="19">
    <source>
        <dbReference type="Proteomes" id="UP000299102"/>
    </source>
</evidence>
<comment type="similarity">
    <text evidence="3">Belongs to the WD repeat COPB2 family.</text>
</comment>
<dbReference type="InterPro" id="IPR016453">
    <property type="entry name" value="COPB2"/>
</dbReference>
<keyword evidence="8" id="KW-0931">ER-Golgi transport</keyword>
<dbReference type="PROSITE" id="PS50294">
    <property type="entry name" value="WD_REPEATS_REGION"/>
    <property type="match status" value="3"/>
</dbReference>
<evidence type="ECO:0000256" key="7">
    <source>
        <dbReference type="ARBA" id="ARBA00022737"/>
    </source>
</evidence>
<dbReference type="InterPro" id="IPR020472">
    <property type="entry name" value="WD40_PAC1"/>
</dbReference>
<protein>
    <recommendedName>
        <fullName evidence="14">Beta'-coat protein</fullName>
    </recommendedName>
</protein>
<dbReference type="Pfam" id="PF23953">
    <property type="entry name" value="TPR_COPA_B"/>
    <property type="match status" value="1"/>
</dbReference>
<evidence type="ECO:0000313" key="18">
    <source>
        <dbReference type="EMBL" id="GBP42958.1"/>
    </source>
</evidence>
<feature type="domain" description="COPA/B second beta-propeller" evidence="16">
    <location>
        <begin position="335"/>
        <end position="444"/>
    </location>
</feature>
<dbReference type="Gene3D" id="2.130.10.10">
    <property type="entry name" value="YVTN repeat-like/Quinoprotein amine dehydrogenase"/>
    <property type="match status" value="1"/>
</dbReference>
<evidence type="ECO:0000256" key="13">
    <source>
        <dbReference type="ARBA" id="ARBA00025536"/>
    </source>
</evidence>
<evidence type="ECO:0000256" key="4">
    <source>
        <dbReference type="ARBA" id="ARBA00022448"/>
    </source>
</evidence>
<evidence type="ECO:0000256" key="5">
    <source>
        <dbReference type="ARBA" id="ARBA00022490"/>
    </source>
</evidence>
<dbReference type="Pfam" id="PF00400">
    <property type="entry name" value="WD40"/>
    <property type="match status" value="3"/>
</dbReference>
<dbReference type="PROSITE" id="PS50082">
    <property type="entry name" value="WD_REPEATS_2"/>
    <property type="match status" value="3"/>
</dbReference>
<dbReference type="Gene3D" id="1.25.40.470">
    <property type="match status" value="1"/>
</dbReference>
<comment type="subcellular location">
    <subcellularLocation>
        <location evidence="2">Cytoplasmic vesicle</location>
        <location evidence="2">COPI-coated vesicle membrane</location>
        <topology evidence="2">Peripheral membrane protein</topology>
        <orientation evidence="2">Cytoplasmic side</orientation>
    </subcellularLocation>
    <subcellularLocation>
        <location evidence="1">Golgi apparatus membrane</location>
        <topology evidence="1">Peripheral membrane protein</topology>
        <orientation evidence="1">Cytoplasmic side</orientation>
    </subcellularLocation>
</comment>
<dbReference type="GO" id="GO:0006890">
    <property type="term" value="P:retrograde vesicle-mediated transport, Golgi to endoplasmic reticulum"/>
    <property type="evidence" value="ECO:0007669"/>
    <property type="project" value="TreeGrafter"/>
</dbReference>
<dbReference type="PANTHER" id="PTHR19876">
    <property type="entry name" value="COATOMER"/>
    <property type="match status" value="1"/>
</dbReference>
<evidence type="ECO:0000256" key="6">
    <source>
        <dbReference type="ARBA" id="ARBA00022574"/>
    </source>
</evidence>
<keyword evidence="6 15" id="KW-0853">WD repeat</keyword>
<dbReference type="GO" id="GO:0005198">
    <property type="term" value="F:structural molecule activity"/>
    <property type="evidence" value="ECO:0007669"/>
    <property type="project" value="InterPro"/>
</dbReference>
<evidence type="ECO:0000256" key="2">
    <source>
        <dbReference type="ARBA" id="ARBA00004347"/>
    </source>
</evidence>
<evidence type="ECO:0000256" key="12">
    <source>
        <dbReference type="ARBA" id="ARBA00023329"/>
    </source>
</evidence>
<evidence type="ECO:0000259" key="17">
    <source>
        <dbReference type="Pfam" id="PF23953"/>
    </source>
</evidence>
<keyword evidence="4" id="KW-0813">Transport</keyword>
<dbReference type="InterPro" id="IPR015943">
    <property type="entry name" value="WD40/YVTN_repeat-like_dom_sf"/>
</dbReference>
<dbReference type="GO" id="GO:0030126">
    <property type="term" value="C:COPI vesicle coat"/>
    <property type="evidence" value="ECO:0007669"/>
    <property type="project" value="TreeGrafter"/>
</dbReference>
<dbReference type="AlphaFoldDB" id="A0A4C1VUY1"/>
<keyword evidence="9" id="KW-0653">Protein transport</keyword>
<feature type="repeat" description="WD" evidence="15">
    <location>
        <begin position="153"/>
        <end position="195"/>
    </location>
</feature>
<evidence type="ECO:0000256" key="9">
    <source>
        <dbReference type="ARBA" id="ARBA00022927"/>
    </source>
</evidence>
<feature type="repeat" description="WD" evidence="15">
    <location>
        <begin position="240"/>
        <end position="275"/>
    </location>
</feature>
<evidence type="ECO:0000256" key="10">
    <source>
        <dbReference type="ARBA" id="ARBA00023034"/>
    </source>
</evidence>
<evidence type="ECO:0000259" key="16">
    <source>
        <dbReference type="Pfam" id="PF04053"/>
    </source>
</evidence>
<dbReference type="InterPro" id="IPR006692">
    <property type="entry name" value="Beta-prop_COPA/B_2nd"/>
</dbReference>
<organism evidence="18 19">
    <name type="scientific">Eumeta variegata</name>
    <name type="common">Bagworm moth</name>
    <name type="synonym">Eumeta japonica</name>
    <dbReference type="NCBI Taxonomy" id="151549"/>
    <lineage>
        <taxon>Eukaryota</taxon>
        <taxon>Metazoa</taxon>
        <taxon>Ecdysozoa</taxon>
        <taxon>Arthropoda</taxon>
        <taxon>Hexapoda</taxon>
        <taxon>Insecta</taxon>
        <taxon>Pterygota</taxon>
        <taxon>Neoptera</taxon>
        <taxon>Endopterygota</taxon>
        <taxon>Lepidoptera</taxon>
        <taxon>Glossata</taxon>
        <taxon>Ditrysia</taxon>
        <taxon>Tineoidea</taxon>
        <taxon>Psychidae</taxon>
        <taxon>Oiketicinae</taxon>
        <taxon>Eumeta</taxon>
    </lineage>
</organism>
<keyword evidence="5" id="KW-0963">Cytoplasm</keyword>
<dbReference type="FunFam" id="2.130.10.10:FF:000016">
    <property type="entry name" value="Coatomer alpha subunit, putative"/>
    <property type="match status" value="1"/>
</dbReference>
<name>A0A4C1VUY1_EUMVA</name>
<proteinExistence type="inferred from homology"/>
<dbReference type="GO" id="GO:0006888">
    <property type="term" value="P:endoplasmic reticulum to Golgi vesicle-mediated transport"/>
    <property type="evidence" value="ECO:0007669"/>
    <property type="project" value="TreeGrafter"/>
</dbReference>
<keyword evidence="11" id="KW-0472">Membrane</keyword>
<dbReference type="SUPFAM" id="SSF50978">
    <property type="entry name" value="WD40 repeat-like"/>
    <property type="match status" value="1"/>
</dbReference>
<feature type="domain" description="COPA/B second beta-propeller" evidence="16">
    <location>
        <begin position="523"/>
        <end position="651"/>
    </location>
</feature>
<keyword evidence="12" id="KW-0968">Cytoplasmic vesicle</keyword>
<dbReference type="InterPro" id="IPR056176">
    <property type="entry name" value="TPR_COPA_B"/>
</dbReference>
<dbReference type="EMBL" id="BGZK01000427">
    <property type="protein sequence ID" value="GBP42958.1"/>
    <property type="molecule type" value="Genomic_DNA"/>
</dbReference>
<dbReference type="Pfam" id="PF04053">
    <property type="entry name" value="B-prop_COPA_B_2nd"/>
    <property type="match status" value="2"/>
</dbReference>
<dbReference type="GO" id="GO:0000139">
    <property type="term" value="C:Golgi membrane"/>
    <property type="evidence" value="ECO:0007669"/>
    <property type="project" value="UniProtKB-SubCell"/>
</dbReference>
<comment type="function">
    <text evidence="13">The coatomer is a cytosolic protein complex that binds to dilysine motifs and reversibly associates with Golgi non-clathrin-coated vesicles, which further mediate biosynthetic protein transport from the ER, via the Golgi up to the trans Golgi network. Coatomer complex is required for budding from Golgi membranes, and is essential for the retrograde Golgi-to-ER transport of dilysine-tagged proteins.</text>
</comment>
<dbReference type="InterPro" id="IPR036322">
    <property type="entry name" value="WD40_repeat_dom_sf"/>
</dbReference>
<evidence type="ECO:0000256" key="8">
    <source>
        <dbReference type="ARBA" id="ARBA00022892"/>
    </source>
</evidence>
<sequence length="1024" mass="116161">MVDVASSVDTKYEDICPMSTRAELRGRILLLNSRCEECLRARVCVCVCEREVMGPMPPPRSVLNVYESHYFKACELPVRTAKFIARQSWLVFGCDDAMIHVFNYQTLANIHTFLAHSDYIRCIVVHPIKSYILNDLVIKLWDWSKDWCCIQTYEAHAHYVMQVIFNPKDDTMFASASLDRTLKVWNVGNTDPNFTLSGHEKGVNSVHFCHTKDKPYIVSGADDCTIKVWDYQNRTCVHTLQEHNYNVTFVLFHPTLPLLLSASEDGNMKIWNTSTFHLDSSHNYGYERAWTICATDKNNDVIIGYDEGVIVIKIGKDRPSVSMDANSGKIVSSRHSEIRQVNVKTISEMAEKDGDILHLVEKDMGTCEIYPQHICHSRNGRFLAVCDGEEYVVYTSLALRTKCFGRAKQFVWGDGMTFAVLDDSRSVAIYVNFVKHATIKANNVEALTEFKIENVTRSTRQLASHPIRHASLVRIQHAKLCRCEVSHESVAVAENWHAGEKKEGSVKPAHYVIRRKFGAAKFQIFGGRLLGVKTDVLSFYEWEKMEVVNAIEVAPQSVYWSADGERVCLKAEKSFYILMVKYQDEIVFELLAEIKESVNSGLWINNSFIYTDCNLEIRACIEGATHNVARLDKEAYILGYVNEKNRLYLCDRESNVLSYYIPLPVLDYEAAVLKRDMETSRKLLHRIPEKWKSSVAHFLDDQCRRDFQATVEAYLRSRLRHAIIALLIIDGIVYRYTCKTYKTNALLLVRHGGEERIRILSSELNTVELRQPIGFKQEALALSTELEHRFELALSIDSQLVAGLLEGNMVSNGGGRVDGWRRVEVLKIRLQQETGSDRQVRYHNLEEYIPEVIAVVAFRPVSNLTIAEESAAALNTPGSWSRLGCAAGMSDLELANKCFQRAGHYAAVLLYAVSAGDKNTLQEVAKKSSTERQFNVAFLANFLLANLEECVQLLLDNGQPVEAAFFARSYIPSRMVEAADEWRKKLTHKNAKMAASIADPSKYINLFPEYESQQLDGGAPLSPV</sequence>
<evidence type="ECO:0000256" key="1">
    <source>
        <dbReference type="ARBA" id="ARBA00004255"/>
    </source>
</evidence>
<dbReference type="PANTHER" id="PTHR19876:SF2">
    <property type="entry name" value="COATOMER SUBUNIT BETA"/>
    <property type="match status" value="1"/>
</dbReference>
<comment type="caution">
    <text evidence="18">The sequence shown here is derived from an EMBL/GenBank/DDBJ whole genome shotgun (WGS) entry which is preliminary data.</text>
</comment>
<dbReference type="PROSITE" id="PS00678">
    <property type="entry name" value="WD_REPEATS_1"/>
    <property type="match status" value="1"/>
</dbReference>
<accession>A0A4C1VUY1</accession>
<gene>
    <name evidence="18" type="primary">COPB2</name>
    <name evidence="18" type="ORF">EVAR_96455_1</name>
</gene>
<dbReference type="InterPro" id="IPR019775">
    <property type="entry name" value="WD40_repeat_CS"/>
</dbReference>
<dbReference type="GO" id="GO:0006886">
    <property type="term" value="P:intracellular protein transport"/>
    <property type="evidence" value="ECO:0007669"/>
    <property type="project" value="InterPro"/>
</dbReference>
<evidence type="ECO:0000256" key="3">
    <source>
        <dbReference type="ARBA" id="ARBA00010844"/>
    </source>
</evidence>
<evidence type="ECO:0000256" key="11">
    <source>
        <dbReference type="ARBA" id="ARBA00023136"/>
    </source>
</evidence>
<feature type="domain" description="COPA/B TPR" evidence="17">
    <location>
        <begin position="862"/>
        <end position="983"/>
    </location>
</feature>
<dbReference type="PIRSF" id="PIRSF005567">
    <property type="entry name" value="Coatomer_beta'_subunit"/>
    <property type="match status" value="1"/>
</dbReference>
<dbReference type="Proteomes" id="UP000299102">
    <property type="component" value="Unassembled WGS sequence"/>
</dbReference>
<dbReference type="PRINTS" id="PR00320">
    <property type="entry name" value="GPROTEINBRPT"/>
</dbReference>
<dbReference type="STRING" id="151549.A0A4C1VUY1"/>
<keyword evidence="10" id="KW-0333">Golgi apparatus</keyword>